<evidence type="ECO:0000256" key="2">
    <source>
        <dbReference type="SAM" id="MobiDB-lite"/>
    </source>
</evidence>
<evidence type="ECO:0000313" key="5">
    <source>
        <dbReference type="Proteomes" id="UP001151582"/>
    </source>
</evidence>
<accession>A0A9W8E9I8</accession>
<feature type="region of interest" description="Disordered" evidence="2">
    <location>
        <begin position="1"/>
        <end position="72"/>
    </location>
</feature>
<dbReference type="Proteomes" id="UP001151582">
    <property type="component" value="Unassembled WGS sequence"/>
</dbReference>
<dbReference type="OrthoDB" id="19311at2759"/>
<dbReference type="InterPro" id="IPR000331">
    <property type="entry name" value="Rap/Ran_GAP_dom"/>
</dbReference>
<feature type="region of interest" description="Disordered" evidence="2">
    <location>
        <begin position="938"/>
        <end position="962"/>
    </location>
</feature>
<name>A0A9W8E9I8_9FUNG</name>
<keyword evidence="5" id="KW-1185">Reference proteome</keyword>
<feature type="region of interest" description="Disordered" evidence="2">
    <location>
        <begin position="634"/>
        <end position="673"/>
    </location>
</feature>
<evidence type="ECO:0000313" key="4">
    <source>
        <dbReference type="EMBL" id="KAJ1979190.1"/>
    </source>
</evidence>
<dbReference type="FunFam" id="3.40.50.11210:FF:000001">
    <property type="entry name" value="Ral GTPase-activating protein subunit alpha-1 isoform 1"/>
    <property type="match status" value="1"/>
</dbReference>
<dbReference type="PROSITE" id="PS50085">
    <property type="entry name" value="RAPGAP"/>
    <property type="match status" value="1"/>
</dbReference>
<dbReference type="PANTHER" id="PTHR10063">
    <property type="entry name" value="TUBERIN"/>
    <property type="match status" value="1"/>
</dbReference>
<feature type="compositionally biased region" description="Basic and acidic residues" evidence="2">
    <location>
        <begin position="1235"/>
        <end position="1244"/>
    </location>
</feature>
<keyword evidence="1" id="KW-0343">GTPase activation</keyword>
<feature type="compositionally biased region" description="Polar residues" evidence="2">
    <location>
        <begin position="986"/>
        <end position="1000"/>
    </location>
</feature>
<feature type="region of interest" description="Disordered" evidence="2">
    <location>
        <begin position="1133"/>
        <end position="1194"/>
    </location>
</feature>
<dbReference type="EMBL" id="JANBQB010000232">
    <property type="protein sequence ID" value="KAJ1979190.1"/>
    <property type="molecule type" value="Genomic_DNA"/>
</dbReference>
<feature type="region of interest" description="Disordered" evidence="2">
    <location>
        <begin position="96"/>
        <end position="149"/>
    </location>
</feature>
<dbReference type="Pfam" id="PF02145">
    <property type="entry name" value="Rap_GAP"/>
    <property type="match status" value="1"/>
</dbReference>
<dbReference type="InterPro" id="IPR027107">
    <property type="entry name" value="Tuberin/Ral-act_asu"/>
</dbReference>
<dbReference type="InterPro" id="IPR035974">
    <property type="entry name" value="Rap/Ran-GAP_sf"/>
</dbReference>
<organism evidence="4 5">
    <name type="scientific">Dimargaris verticillata</name>
    <dbReference type="NCBI Taxonomy" id="2761393"/>
    <lineage>
        <taxon>Eukaryota</taxon>
        <taxon>Fungi</taxon>
        <taxon>Fungi incertae sedis</taxon>
        <taxon>Zoopagomycota</taxon>
        <taxon>Kickxellomycotina</taxon>
        <taxon>Dimargaritomycetes</taxon>
        <taxon>Dimargaritales</taxon>
        <taxon>Dimargaritaceae</taxon>
        <taxon>Dimargaris</taxon>
    </lineage>
</organism>
<feature type="domain" description="Rap-GAP" evidence="3">
    <location>
        <begin position="2191"/>
        <end position="2401"/>
    </location>
</feature>
<sequence>MDFFAKVRPKVLGRKKKKEPETSTHESPQSVTPETTVEPTLSKQSNESQRSTASAQTTGGIGFARHAKTASQITFSKIPGVGLKSKKNQIQNISLPFDVTSTDQENRALASPLTPPSDPKGTQGEPTTPSQPTPNADEANTSQGTLTPVTSSMTISHHRGESSTGFPSASSHIITGTHTQPFVYSKHANRSSWDRNEKGNRKIRFIFDDRQKPSLRFSHLVHFLENADQTEKSWFYQIHADTVFTIIFDHAVELLHRLHRKSDLPTSPEAKEIVAYLKPISVLQGMFYYVPLRIRAGWNDDRIAWLLSSLLDPLNHHHIRRIGLGLLLEWMNIQSAYHDAAYLLLENTLRLKLYKLDCTIAQHAELEKHDPAARRSSSHSPHRLRGWRLIRGKSHGLQHLFAGPPRVMSDRRPMASVAGPLPGSTGPVSQGVHAPTHSVTELEGGPSGYFRRLSLTLRTTGSFSDQRYNIACSTAGTVCQRSQPHTAVELIELIRLVMGNIQAMLRQSFAEDPTHSQCLFETLDARTPTEESAYFSPGSANAQRDRFSIHRHRPWRIVGSEAVVAARYMFEMYKYTFLTQLFPHWAAQLDSNDLVDQPRPSLTSILSRDKIPPALLRMYMTYLVDDSVPITIDATESPAMSPNDAERRPSQAPQSTLPTEAAPAPISNPSTENAPLIFPEVNTCLLGTLEDVEMRCAMLHQALLLPIDTSEHLDIVQGAVGTIRNWLFGQLGSVPMFLSYVDPASCLPTGDESKPNNTRARAATVGHGPRPDNFYSPTQGPSSQNASKTSFALPMPQAAEDAFPQSSSDNDRDPLPVPGSPTNSGDHPQWWHQVLPRFIDQFVLMLSEPLKGLFSLGDVIPATKVAICQSILDLIKSLATEQPVPMTDSNWQLLLANLVGVYETLPMHHAYSLNPTVYGQSALWAGLPVTSRFYSNAADQRPSLGPKPSKPPTCSSGLARSELGRKDPTASVMTLLSDNRSLASSRLTQMPDQESIKSQPSGPPNDPSLVVEGMVGQLVETIFICLLASRCQNPAMWRRVTNALSRNPNWPSLVCQWEYLISQIAYICSQQVFTHLPVLATGNYPGEGQLAVYSSPGEADMVPNTPILASPGSSTESDPPTLQDIITESVQHKRKRSMSLHSALPSYQGLSLRPDATPDSGPMELRRPFSPRRQSIHESLPPTPQGIGHRASTPPWPDVCTQLGRSALPRTNSVPKPYAALHNAPRPPSSHRKRAEASRRKLSDSEAFATGRGPTQETRHRVPKYIKRQLHLASQLVTGGGTGGVESSKSQKTDAKDLEADATKYSNFPHQYTGSARQREVLWTTMVCAPPRAHISLSVLGSIVAEVDSLLDGPQGWNEHSYARRLALHSDRLLDPSDKMIETVPKPLRFCGLDNPSPHLNTEVQGPSCLDHLINSINWFTPEAVVMWSQIVRVIGHPLHVHHPTLVLQAILGIGRVCDTFSFVGGLLHSRVQCIRQTLETTQGQSPATLYLACPVRPVDYSLLDQFIVWYSPWCLAPYLYEVCLKQDTMAPVVIPDARHQPSTSGMLNARTCALATICRLMCRIQPCPVPKEYMAYFYFILARAFRDHDGPLTSILLCNCYALFSVSNPYLELLVVPLVLYMRPMLQYDSTLSEHARAYALRTTFIVTSYLSSSSSTRYPLLRFESNADAGPTGQGTLVPQEYMDAEALLETIWNDILIPVMIDAPNWPTHLDTAIATCCELVHGINTLLCHEVTTPGDSVGRKYRKLLLISLSGMLENPLCELVRLTLSTLRTLVNTTEFYTTFPTTAWQTILHAILWSLHVHMDLFMPGPSQERAQLVADIIECLVDWVVHAPDEVMRVQNFSSLMFDTLMRVATIQQESIIVPRREKTYCSSYNRLKSSVEQTRRSVWLEQRERPTLHLFAPSTRRSSGTSDRPAPTGTEILESFRLLQDVAQAAIGRLLNFPDQCLYHGQPWYLQTTISEPALTDPNADISEYAFFSVNGHTIITLHRSQSYETNPVFMVRNPVGKYQTFYDVYQHHTSSALKLDREASKPVAKANAIADPGRCDLGAHTTLPCCAPTSCENDPDKPPDDLPSSQWPQVANNVFFDAPDQLPIAQEIDRFSQAEQHMFTNAPFTADEEQFFSPTANTSSLSDPPLLHLPRRNQSQPNNAERYEFPKGSIAANANRQGNEMRGWVLLETSKQLMRDLRLLDGMNPRICIKLAVFYVGNQQVDEASILGNRRGSRAYEGFLQSLGWEIDLTTHQGYRGQLQANGSDGKTAIYFGTPMVEVVFHDVTRMPIDANDHRFVRRKRHVGNDHVHIVWNENNMDYIPGTISGDFGNAQIVVNPLNTGMCGVRIYKDDKVPSFGPLMDGMIITQRAIGTLVRATAVHAHTQIQRSRLPQVVHPYTQRCQEIREITKRHAIRPESTHKNQQQPGPTALALHSTYIIGLLS</sequence>
<feature type="region of interest" description="Disordered" evidence="2">
    <location>
        <begin position="986"/>
        <end position="1007"/>
    </location>
</feature>
<feature type="region of interest" description="Disordered" evidence="2">
    <location>
        <begin position="2128"/>
        <end position="2155"/>
    </location>
</feature>
<evidence type="ECO:0000256" key="1">
    <source>
        <dbReference type="ARBA" id="ARBA00022468"/>
    </source>
</evidence>
<dbReference type="Gene3D" id="3.40.50.11210">
    <property type="entry name" value="Rap/Ran-GAP"/>
    <property type="match status" value="1"/>
</dbReference>
<feature type="compositionally biased region" description="Polar residues" evidence="2">
    <location>
        <begin position="124"/>
        <end position="149"/>
    </location>
</feature>
<gene>
    <name evidence="4" type="ORF">H4R34_002924</name>
</gene>
<dbReference type="PANTHER" id="PTHR10063:SF11">
    <property type="entry name" value="RHO GTPASE-ACTIVATING PROTEIN CG5521-RELATED"/>
    <property type="match status" value="1"/>
</dbReference>
<feature type="compositionally biased region" description="Polar residues" evidence="2">
    <location>
        <begin position="25"/>
        <end position="58"/>
    </location>
</feature>
<protein>
    <recommendedName>
        <fullName evidence="3">Rap-GAP domain-containing protein</fullName>
    </recommendedName>
</protein>
<feature type="compositionally biased region" description="Basic residues" evidence="2">
    <location>
        <begin position="7"/>
        <end position="17"/>
    </location>
</feature>
<dbReference type="GO" id="GO:0005737">
    <property type="term" value="C:cytoplasm"/>
    <property type="evidence" value="ECO:0007669"/>
    <property type="project" value="TreeGrafter"/>
</dbReference>
<dbReference type="GO" id="GO:0051056">
    <property type="term" value="P:regulation of small GTPase mediated signal transduction"/>
    <property type="evidence" value="ECO:0007669"/>
    <property type="project" value="InterPro"/>
</dbReference>
<dbReference type="SUPFAM" id="SSF111347">
    <property type="entry name" value="Rap/Ran-GAP"/>
    <property type="match status" value="1"/>
</dbReference>
<dbReference type="GO" id="GO:0005634">
    <property type="term" value="C:nucleus"/>
    <property type="evidence" value="ECO:0007669"/>
    <property type="project" value="InterPro"/>
</dbReference>
<feature type="region of interest" description="Disordered" evidence="2">
    <location>
        <begin position="747"/>
        <end position="826"/>
    </location>
</feature>
<evidence type="ECO:0000259" key="3">
    <source>
        <dbReference type="PROSITE" id="PS50085"/>
    </source>
</evidence>
<feature type="compositionally biased region" description="Polar residues" evidence="2">
    <location>
        <begin position="775"/>
        <end position="790"/>
    </location>
</feature>
<proteinExistence type="predicted"/>
<comment type="caution">
    <text evidence="4">The sequence shown here is derived from an EMBL/GenBank/DDBJ whole genome shotgun (WGS) entry which is preliminary data.</text>
</comment>
<feature type="compositionally biased region" description="Low complexity" evidence="2">
    <location>
        <begin position="2133"/>
        <end position="2142"/>
    </location>
</feature>
<feature type="region of interest" description="Disordered" evidence="2">
    <location>
        <begin position="1207"/>
        <end position="1259"/>
    </location>
</feature>
<reference evidence="4" key="1">
    <citation type="submission" date="2022-07" db="EMBL/GenBank/DDBJ databases">
        <title>Phylogenomic reconstructions and comparative analyses of Kickxellomycotina fungi.</title>
        <authorList>
            <person name="Reynolds N.K."/>
            <person name="Stajich J.E."/>
            <person name="Barry K."/>
            <person name="Grigoriev I.V."/>
            <person name="Crous P."/>
            <person name="Smith M.E."/>
        </authorList>
    </citation>
    <scope>NUCLEOTIDE SEQUENCE</scope>
    <source>
        <strain evidence="4">RSA 567</strain>
    </source>
</reference>
<dbReference type="GO" id="GO:0005096">
    <property type="term" value="F:GTPase activator activity"/>
    <property type="evidence" value="ECO:0007669"/>
    <property type="project" value="UniProtKB-KW"/>
</dbReference>